<feature type="active site" description="Proton donor" evidence="4">
    <location>
        <position position="10"/>
    </location>
</feature>
<dbReference type="RefSeq" id="WP_263073127.1">
    <property type="nucleotide sequence ID" value="NZ_JAOUSF010000003.1"/>
</dbReference>
<name>A0AAE3ITI2_9BACI</name>
<dbReference type="EC" id="3.1.3.-" evidence="3"/>
<dbReference type="PIRSF" id="PIRSF021362">
    <property type="entry name" value="UCP021362_HAD"/>
    <property type="match status" value="1"/>
</dbReference>
<dbReference type="InterPro" id="IPR023214">
    <property type="entry name" value="HAD_sf"/>
</dbReference>
<dbReference type="EMBL" id="JAOUSF010000003">
    <property type="protein sequence ID" value="MCU9613892.1"/>
    <property type="molecule type" value="Genomic_DNA"/>
</dbReference>
<organism evidence="5 6">
    <name type="scientific">Perspicuibacillus lycopersici</name>
    <dbReference type="NCBI Taxonomy" id="1325689"/>
    <lineage>
        <taxon>Bacteria</taxon>
        <taxon>Bacillati</taxon>
        <taxon>Bacillota</taxon>
        <taxon>Bacilli</taxon>
        <taxon>Bacillales</taxon>
        <taxon>Bacillaceae</taxon>
        <taxon>Perspicuibacillus</taxon>
    </lineage>
</organism>
<dbReference type="Gene3D" id="3.40.50.1000">
    <property type="entry name" value="HAD superfamily/HAD-like"/>
    <property type="match status" value="1"/>
</dbReference>
<dbReference type="Pfam" id="PF06941">
    <property type="entry name" value="NT5C"/>
    <property type="match status" value="1"/>
</dbReference>
<evidence type="ECO:0000256" key="1">
    <source>
        <dbReference type="ARBA" id="ARBA00009589"/>
    </source>
</evidence>
<dbReference type="GO" id="GO:0008253">
    <property type="term" value="F:5'-nucleotidase activity"/>
    <property type="evidence" value="ECO:0007669"/>
    <property type="project" value="InterPro"/>
</dbReference>
<feature type="active site" description="Nucleophile" evidence="4">
    <location>
        <position position="8"/>
    </location>
</feature>
<evidence type="ECO:0000256" key="2">
    <source>
        <dbReference type="ARBA" id="ARBA00022801"/>
    </source>
</evidence>
<comment type="similarity">
    <text evidence="1 3">Belongs to the 5'(3')-deoxyribonucleotidase family.</text>
</comment>
<evidence type="ECO:0000313" key="5">
    <source>
        <dbReference type="EMBL" id="MCU9613892.1"/>
    </source>
</evidence>
<dbReference type="InterPro" id="IPR009206">
    <property type="entry name" value="Nucleotidase_putative"/>
</dbReference>
<gene>
    <name evidence="5" type="ORF">OEV98_10000</name>
</gene>
<dbReference type="Proteomes" id="UP001209318">
    <property type="component" value="Unassembled WGS sequence"/>
</dbReference>
<comment type="caution">
    <text evidence="5">The sequence shown here is derived from an EMBL/GenBank/DDBJ whole genome shotgun (WGS) entry which is preliminary data.</text>
</comment>
<dbReference type="GO" id="GO:0009264">
    <property type="term" value="P:deoxyribonucleotide catabolic process"/>
    <property type="evidence" value="ECO:0007669"/>
    <property type="project" value="InterPro"/>
</dbReference>
<proteinExistence type="inferred from homology"/>
<dbReference type="PANTHER" id="PTHR35134:SF2">
    <property type="entry name" value="NUCLEOTIDASE YQFW-RELATED"/>
    <property type="match status" value="1"/>
</dbReference>
<dbReference type="InterPro" id="IPR036412">
    <property type="entry name" value="HAD-like_sf"/>
</dbReference>
<evidence type="ECO:0000256" key="3">
    <source>
        <dbReference type="PIRNR" id="PIRNR021362"/>
    </source>
</evidence>
<protein>
    <recommendedName>
        <fullName evidence="3">Nucleotidase</fullName>
        <ecNumber evidence="3">3.1.3.-</ecNumber>
    </recommendedName>
</protein>
<reference evidence="5" key="1">
    <citation type="submission" date="2022-10" db="EMBL/GenBank/DDBJ databases">
        <title>Description of Fervidibacillus gen. nov. in the family Fervidibacillaceae fam. nov. with two species, Fervidibacillus albus sp. nov., and Fervidibacillus halotolerans sp. nov., isolated from tidal flat sediments.</title>
        <authorList>
            <person name="Kwon K.K."/>
            <person name="Yang S.-H."/>
        </authorList>
    </citation>
    <scope>NUCLEOTIDE SEQUENCE</scope>
    <source>
        <strain evidence="5">JCM 19140</strain>
    </source>
</reference>
<dbReference type="PANTHER" id="PTHR35134">
    <property type="entry name" value="NUCLEOTIDASE YQFW-RELATED"/>
    <property type="match status" value="1"/>
</dbReference>
<keyword evidence="6" id="KW-1185">Reference proteome</keyword>
<dbReference type="SUPFAM" id="SSF56784">
    <property type="entry name" value="HAD-like"/>
    <property type="match status" value="1"/>
</dbReference>
<dbReference type="InterPro" id="IPR010708">
    <property type="entry name" value="5'(3')-deoxyribonucleotidase"/>
</dbReference>
<keyword evidence="2 3" id="KW-0378">Hydrolase</keyword>
<evidence type="ECO:0000256" key="4">
    <source>
        <dbReference type="PIRSR" id="PIRSR610708-1"/>
    </source>
</evidence>
<sequence length="190" mass="22229">MGIRFGIDIDGTVTSPFSIISQINKDFHMQLTMEDITEYELTPFVNATPEEFSKWFKETEATIYRDSPIFEGAKEILNKWEKEHELIFISARGNNMLGVTEGWLDKHQIHYDHIELIGSHDKIDAAKKLQVNLFLEDKHDNAVMISEACNIPVLLFDTPYNRKPIPENVIRVYTWEEADQWVTNWLQTRK</sequence>
<dbReference type="InterPro" id="IPR052419">
    <property type="entry name" value="5_3-deoxyribonucleotidase-like"/>
</dbReference>
<dbReference type="AlphaFoldDB" id="A0AAE3ITI2"/>
<evidence type="ECO:0000313" key="6">
    <source>
        <dbReference type="Proteomes" id="UP001209318"/>
    </source>
</evidence>
<accession>A0AAE3ITI2</accession>